<keyword evidence="1" id="KW-0677">Repeat</keyword>
<dbReference type="Proteomes" id="UP001488838">
    <property type="component" value="Unassembled WGS sequence"/>
</dbReference>
<evidence type="ECO:0000313" key="5">
    <source>
        <dbReference type="Proteomes" id="UP001488838"/>
    </source>
</evidence>
<evidence type="ECO:0000256" key="2">
    <source>
        <dbReference type="ARBA" id="ARBA00022803"/>
    </source>
</evidence>
<gene>
    <name evidence="4" type="ORF">U0070_015951</name>
</gene>
<dbReference type="EMBL" id="JBBHLL010000235">
    <property type="protein sequence ID" value="KAK7808591.1"/>
    <property type="molecule type" value="Genomic_DNA"/>
</dbReference>
<dbReference type="InterPro" id="IPR019734">
    <property type="entry name" value="TPR_rpt"/>
</dbReference>
<comment type="caution">
    <text evidence="4">The sequence shown here is derived from an EMBL/GenBank/DDBJ whole genome shotgun (WGS) entry which is preliminary data.</text>
</comment>
<reference evidence="4 5" key="1">
    <citation type="journal article" date="2023" name="bioRxiv">
        <title>Conserved and derived expression patterns and positive selection on dental genes reveal complex evolutionary context of ever-growing rodent molars.</title>
        <authorList>
            <person name="Calamari Z.T."/>
            <person name="Song A."/>
            <person name="Cohen E."/>
            <person name="Akter M."/>
            <person name="Roy R.D."/>
            <person name="Hallikas O."/>
            <person name="Christensen M.M."/>
            <person name="Li P."/>
            <person name="Marangoni P."/>
            <person name="Jernvall J."/>
            <person name="Klein O.D."/>
        </authorList>
    </citation>
    <scope>NUCLEOTIDE SEQUENCE [LARGE SCALE GENOMIC DNA]</scope>
    <source>
        <strain evidence="4">V071</strain>
    </source>
</reference>
<dbReference type="PANTHER" id="PTHR15704">
    <property type="entry name" value="SUPERKILLER 3 PROTEIN-RELATED"/>
    <property type="match status" value="1"/>
</dbReference>
<evidence type="ECO:0000313" key="4">
    <source>
        <dbReference type="EMBL" id="KAK7808591.1"/>
    </source>
</evidence>
<proteinExistence type="predicted"/>
<name>A0AAW0I2N9_MYOGA</name>
<evidence type="ECO:0000256" key="1">
    <source>
        <dbReference type="ARBA" id="ARBA00022737"/>
    </source>
</evidence>
<feature type="repeat" description="TPR" evidence="3">
    <location>
        <begin position="43"/>
        <end position="76"/>
    </location>
</feature>
<evidence type="ECO:0000256" key="3">
    <source>
        <dbReference type="PROSITE-ProRule" id="PRU00339"/>
    </source>
</evidence>
<keyword evidence="5" id="KW-1185">Reference proteome</keyword>
<dbReference type="GO" id="GO:0006401">
    <property type="term" value="P:RNA catabolic process"/>
    <property type="evidence" value="ECO:0007669"/>
    <property type="project" value="InterPro"/>
</dbReference>
<dbReference type="AlphaFoldDB" id="A0AAW0I2N9"/>
<protein>
    <recommendedName>
        <fullName evidence="6">Tetratricopeptide repeat domain 37</fullName>
    </recommendedName>
</protein>
<dbReference type="PANTHER" id="PTHR15704:SF7">
    <property type="entry name" value="SUPERKILLER COMPLEX PROTEIN 3"/>
    <property type="match status" value="1"/>
</dbReference>
<dbReference type="FunFam" id="1.25.40.10:FF:000546">
    <property type="entry name" value="Tetratricopeptide repeat domain 37"/>
    <property type="match status" value="1"/>
</dbReference>
<organism evidence="4 5">
    <name type="scientific">Myodes glareolus</name>
    <name type="common">Bank vole</name>
    <name type="synonym">Clethrionomys glareolus</name>
    <dbReference type="NCBI Taxonomy" id="447135"/>
    <lineage>
        <taxon>Eukaryota</taxon>
        <taxon>Metazoa</taxon>
        <taxon>Chordata</taxon>
        <taxon>Craniata</taxon>
        <taxon>Vertebrata</taxon>
        <taxon>Euteleostomi</taxon>
        <taxon>Mammalia</taxon>
        <taxon>Eutheria</taxon>
        <taxon>Euarchontoglires</taxon>
        <taxon>Glires</taxon>
        <taxon>Rodentia</taxon>
        <taxon>Myomorpha</taxon>
        <taxon>Muroidea</taxon>
        <taxon>Cricetidae</taxon>
        <taxon>Arvicolinae</taxon>
        <taxon>Myodes</taxon>
    </lineage>
</organism>
<dbReference type="GO" id="GO:0055087">
    <property type="term" value="C:Ski complex"/>
    <property type="evidence" value="ECO:0007669"/>
    <property type="project" value="InterPro"/>
</dbReference>
<accession>A0AAW0I2N9</accession>
<dbReference type="PROSITE" id="PS50005">
    <property type="entry name" value="TPR"/>
    <property type="match status" value="1"/>
</dbReference>
<dbReference type="SMART" id="SM00028">
    <property type="entry name" value="TPR"/>
    <property type="match status" value="2"/>
</dbReference>
<dbReference type="SUPFAM" id="SSF48452">
    <property type="entry name" value="TPR-like"/>
    <property type="match status" value="2"/>
</dbReference>
<dbReference type="Gene3D" id="1.25.40.10">
    <property type="entry name" value="Tetratricopeptide repeat domain"/>
    <property type="match status" value="1"/>
</dbReference>
<evidence type="ECO:0008006" key="6">
    <source>
        <dbReference type="Google" id="ProtNLM"/>
    </source>
</evidence>
<keyword evidence="2 3" id="KW-0802">TPR repeat</keyword>
<sequence>MHGMSSKEVKTALKSARDAIRNKEYKEALKHCKTVLKQEKNNYNAWVFIGVAAAELEQPDQAQGAYKKATELDPEQLLAWQGLASLYEKCNHENAKGDLPGVYQKLLDLYESVDKQKWCDVCKKLVDLHHQEKRHLEVARTWSKLIKTRQEDGADKQELYELWRKLTQLLAEEIEDQDNETQQMLWTAFENALDLVASIPSEEHRVLYQRFLQCLSKFPHETTRLKKACEGMINIYPTIQYPLEVICLYLIESGSLTDEGQQYCCKLVELNSKSGPGLIGLGVKALQDKKYEDAVSHLTEGNVQSVVFGMTTILAFL</sequence>
<dbReference type="InterPro" id="IPR039226">
    <property type="entry name" value="Ski3/TTC37"/>
</dbReference>
<dbReference type="InterPro" id="IPR011990">
    <property type="entry name" value="TPR-like_helical_dom_sf"/>
</dbReference>
<dbReference type="Pfam" id="PF14559">
    <property type="entry name" value="TPR_19"/>
    <property type="match status" value="1"/>
</dbReference>